<protein>
    <submittedName>
        <fullName evidence="1">Uncharacterized protein</fullName>
    </submittedName>
</protein>
<proteinExistence type="predicted"/>
<name>A0A0E9T120_ANGAN</name>
<evidence type="ECO:0000313" key="1">
    <source>
        <dbReference type="EMBL" id="JAH47294.1"/>
    </source>
</evidence>
<reference evidence="1" key="1">
    <citation type="submission" date="2014-11" db="EMBL/GenBank/DDBJ databases">
        <authorList>
            <person name="Amaro Gonzalez C."/>
        </authorList>
    </citation>
    <scope>NUCLEOTIDE SEQUENCE</scope>
</reference>
<reference evidence="1" key="2">
    <citation type="journal article" date="2015" name="Fish Shellfish Immunol.">
        <title>Early steps in the European eel (Anguilla anguilla)-Vibrio vulnificus interaction in the gills: Role of the RtxA13 toxin.</title>
        <authorList>
            <person name="Callol A."/>
            <person name="Pajuelo D."/>
            <person name="Ebbesson L."/>
            <person name="Teles M."/>
            <person name="MacKenzie S."/>
            <person name="Amaro C."/>
        </authorList>
    </citation>
    <scope>NUCLEOTIDE SEQUENCE</scope>
</reference>
<accession>A0A0E9T120</accession>
<sequence length="39" mass="4327">MGKGREGDHCPGQHMDTQITFGQATSHSTFLVVIQLLVW</sequence>
<dbReference type="AlphaFoldDB" id="A0A0E9T120"/>
<organism evidence="1">
    <name type="scientific">Anguilla anguilla</name>
    <name type="common">European freshwater eel</name>
    <name type="synonym">Muraena anguilla</name>
    <dbReference type="NCBI Taxonomy" id="7936"/>
    <lineage>
        <taxon>Eukaryota</taxon>
        <taxon>Metazoa</taxon>
        <taxon>Chordata</taxon>
        <taxon>Craniata</taxon>
        <taxon>Vertebrata</taxon>
        <taxon>Euteleostomi</taxon>
        <taxon>Actinopterygii</taxon>
        <taxon>Neopterygii</taxon>
        <taxon>Teleostei</taxon>
        <taxon>Anguilliformes</taxon>
        <taxon>Anguillidae</taxon>
        <taxon>Anguilla</taxon>
    </lineage>
</organism>
<dbReference type="EMBL" id="GBXM01061283">
    <property type="protein sequence ID" value="JAH47294.1"/>
    <property type="molecule type" value="Transcribed_RNA"/>
</dbReference>